<name>A0ABM9FN95_9VIBR</name>
<feature type="region of interest" description="Disordered" evidence="1">
    <location>
        <begin position="1"/>
        <end position="21"/>
    </location>
</feature>
<proteinExistence type="predicted"/>
<dbReference type="EMBL" id="CALYLK010000131">
    <property type="protein sequence ID" value="CAH8218360.1"/>
    <property type="molecule type" value="Genomic_DNA"/>
</dbReference>
<evidence type="ECO:0000313" key="2">
    <source>
        <dbReference type="EMBL" id="CAH8218360.1"/>
    </source>
</evidence>
<dbReference type="Proteomes" id="UP001152658">
    <property type="component" value="Unassembled WGS sequence"/>
</dbReference>
<keyword evidence="3" id="KW-1185">Reference proteome</keyword>
<gene>
    <name evidence="2" type="ORF">VAE063_900341</name>
</gene>
<accession>A0ABM9FN95</accession>
<organism evidence="2 3">
    <name type="scientific">Vibrio aestuarianus</name>
    <dbReference type="NCBI Taxonomy" id="28171"/>
    <lineage>
        <taxon>Bacteria</taxon>
        <taxon>Pseudomonadati</taxon>
        <taxon>Pseudomonadota</taxon>
        <taxon>Gammaproteobacteria</taxon>
        <taxon>Vibrionales</taxon>
        <taxon>Vibrionaceae</taxon>
        <taxon>Vibrio</taxon>
    </lineage>
</organism>
<comment type="caution">
    <text evidence="2">The sequence shown here is derived from an EMBL/GenBank/DDBJ whole genome shotgun (WGS) entry which is preliminary data.</text>
</comment>
<protein>
    <submittedName>
        <fullName evidence="2">Uncharacterized protein</fullName>
    </submittedName>
</protein>
<evidence type="ECO:0000256" key="1">
    <source>
        <dbReference type="SAM" id="MobiDB-lite"/>
    </source>
</evidence>
<sequence length="64" mass="7002">MVRKERLELSHLAAPEPKSGASTNFATSATFLKVFILKVQKKHLGNGGYDGIRTCDPIIMSDVL</sequence>
<evidence type="ECO:0000313" key="3">
    <source>
        <dbReference type="Proteomes" id="UP001152658"/>
    </source>
</evidence>
<reference evidence="2" key="1">
    <citation type="submission" date="2022-06" db="EMBL/GenBank/DDBJ databases">
        <authorList>
            <person name="Goudenege D."/>
            <person name="Le Roux F."/>
        </authorList>
    </citation>
    <scope>NUCLEOTIDE SEQUENCE</scope>
    <source>
        <strain evidence="2">12-063</strain>
    </source>
</reference>